<dbReference type="GeneID" id="103360428"/>
<feature type="region of interest" description="Disordered" evidence="2">
    <location>
        <begin position="2047"/>
        <end position="2070"/>
    </location>
</feature>
<feature type="compositionally biased region" description="Polar residues" evidence="2">
    <location>
        <begin position="1429"/>
        <end position="1452"/>
    </location>
</feature>
<feature type="region of interest" description="Disordered" evidence="2">
    <location>
        <begin position="491"/>
        <end position="576"/>
    </location>
</feature>
<dbReference type="RefSeq" id="XP_008284395.1">
    <property type="nucleotide sequence ID" value="XM_008286173.1"/>
</dbReference>
<sequence>MDDGNTCGPTDRKRMNANTVWQWRIMHVRKYSRNPDPFYYSNTMGLDFNVGLPTNKKLDPQSVTNGVILEVCDFAKTVKKSRRHFATSILENNYDLGLENEQQRIHFTSQLLHKLKDLRRKPPTEEVFPLFETYPKPECPGSKKTKRQVETRVVEVVEDSDPEDVFICSQAPSQEVMEDVDEPLPDNVEDTKPEPAENNKPDVLPFRFPCCEAIGLSFDAELKQILDPGSLTEAAMWELVDFTIVLTASYRSIILAVLDHNFNLNLKSQQGKNRVCFLVSQLLKRRKQLHSTGIKISSKFQNEPFSFQSNPLKRSHGTSEFEEVAKRKMLDFKSDVSWLQGDKMHKHVLTNGPNKWDVDQEEMVTESNMWRLRVKRVRQILLELDMEYCPFFRPKRIDLEFNIGFRPERYLSAEYLTNSVLYKVARFALAMSSSQREFIVEILENNFNLGLQTKRQKFTFGCKVMSKVRRLKNCEDAVVTFSREVFELPLSTSSGSSVNQSKNSVRPELGSKARTKEREAASTSAPDSRTEADPESKPDAHAETQPDSGTKPDLCPKSEPDSESEPDFEDEPDSQSSVELYPFCREIGLSLHENSNRSNRILDINRLTKGAIIEVADFAEQLCGTFEQICLDVLKHNFDLNLKSVDSELFRKILAHIPAVITERNLATCVNHAKIKPKRNDESILMKLDFKNSPDVEPCSAGSVQANTVQNVSSSTDVEQINDPNLLLWKLRTNHIQQIVSVPHGERCPLYSFPRCKKLGIDFNVSSGLKQNLDLKLLTNGVMVEVNAFAAALQSATKHFMAEIIEHNFHLRFKGELHRSAFAERLLREILLLKSARSTVPRQNMTYHLPDPRFIEEESPSCPKCYQDRKYKRYPAETARSVRPHVVTDAVSATQQPAKHPAEETITSKYNNCRRIGLHLCLDKQRRKHKLDPDLLTCKVMMEVYVFARKLSGTKHKIVNDILEHNFNLDMQNQDINPSTQYSRIAALNGSLAWFNEVFVAQPCSHRDPSSSSSRQDLPDMQGSEKKETCRKRQMDLLLRASKRLKGQEAADGEEHYMRPVEGDELSDSENSGNEDLLQNPTSSDIPGEAESPAEGSPAVTTQVNPTSPPDQSGLQGDEAPTQIPTNVPTEYELRPEGKMWRLRSNRIKEILALIEKDFSPVFMRKKVDLEFNAGVGPRRYFNGEHLTNSLLYKIAGFALAMSSSQREFIMEILENSFDLNLQSKHQKYTFGCEVMNRVRRLKNCKDAVGLLREVFELPLPVSSVNQSMNDVCLELGGALRMEEPEAASTSAPDSHIETQPDSQSSVDLHPFCREIGLNLHEYSSRPNHKLDVNKLTRGAMIEVADFAEQLCGTFEQICLDVLKHNFDFELETTDSDLFRKILAYFPALVVQRNLATSITYAKTKPIRKDHSVLMKMQQQDAPDVGPCSSGSVKASRGQKVSISSNTKQKNDPNSLLWKLRTDRIQQILSAPHVERCPLYSFSRCKKLGIDFNVGSGLKQKLDPKLLTNGVMVELNVFAEALQSATKDFMTAILEYNFNLDLSGELHRSAFAVHLRRQVVTMNAKRVSVPHKKMHFELPDSSCMEEDTLYCPSCYRDRNYKTDNVSADAQNPSTFQAAEETLLSSYRHCREMGLSLCVDRNHPKRKLDSNVLTWAAMSEVYNFCKKLSGTKNRIVNEIIEHNFNLHLESHSVKPYEWFSRVAADGGELAWFDQVLQPPSPKYTPRASKTKAPPVAVVQMTDRKELFRQRQLEMQTKKERATMESEKANAERLKKIEERNERRYPICRKIGLELDMTKQTADKQKLHLRHLTRNVVMEIHSFIFRKGTRHFQSNLYEILNYNFDLSSQDHRRWEFSNDIATKVKAMIKHPRSRRCRGGNRIFKLPFVNNKAPRSFTQIQENRRFCLEEAQRRAAENNRVQQILCFSDVSRVFVLNDVQIKEESWFGGEDGVTQTDPGTAAPMNDGRLYGNLQIKEEEFDPHYAQAMQGNVVKTEPAASAADSPAPEVKTEDVQYCIPPAARASEGSGVDPLQLAASLGYTMVTIGQDTLVKEEPQEESQHHGVDAEIKQEP</sequence>
<feature type="compositionally biased region" description="Basic and acidic residues" evidence="2">
    <location>
        <begin position="189"/>
        <end position="199"/>
    </location>
</feature>
<feature type="compositionally biased region" description="Polar residues" evidence="2">
    <location>
        <begin position="1069"/>
        <end position="1085"/>
    </location>
</feature>
<feature type="region of interest" description="Disordered" evidence="2">
    <location>
        <begin position="1419"/>
        <end position="1452"/>
    </location>
</feature>
<feature type="region of interest" description="Disordered" evidence="2">
    <location>
        <begin position="1284"/>
        <end position="1306"/>
    </location>
</feature>
<feature type="region of interest" description="Disordered" evidence="2">
    <location>
        <begin position="1005"/>
        <end position="1031"/>
    </location>
</feature>
<feature type="compositionally biased region" description="Acidic residues" evidence="2">
    <location>
        <begin position="176"/>
        <end position="188"/>
    </location>
</feature>
<gene>
    <name evidence="4" type="primary">LOC103360428</name>
</gene>
<feature type="region of interest" description="Disordered" evidence="2">
    <location>
        <begin position="1063"/>
        <end position="1126"/>
    </location>
</feature>
<feature type="compositionally biased region" description="Basic and acidic residues" evidence="2">
    <location>
        <begin position="2048"/>
        <end position="2070"/>
    </location>
</feature>
<feature type="region of interest" description="Disordered" evidence="2">
    <location>
        <begin position="175"/>
        <end position="199"/>
    </location>
</feature>
<feature type="coiled-coil region" evidence="1">
    <location>
        <begin position="1752"/>
        <end position="1782"/>
    </location>
</feature>
<feature type="compositionally biased region" description="Low complexity" evidence="2">
    <location>
        <begin position="491"/>
        <end position="504"/>
    </location>
</feature>
<feature type="compositionally biased region" description="Polar residues" evidence="2">
    <location>
        <begin position="1099"/>
        <end position="1115"/>
    </location>
</feature>
<organism evidence="3 4">
    <name type="scientific">Stegastes partitus</name>
    <name type="common">bicolor damselfish</name>
    <dbReference type="NCBI Taxonomy" id="144197"/>
    <lineage>
        <taxon>Eukaryota</taxon>
        <taxon>Metazoa</taxon>
        <taxon>Chordata</taxon>
        <taxon>Craniata</taxon>
        <taxon>Vertebrata</taxon>
        <taxon>Euteleostomi</taxon>
        <taxon>Actinopterygii</taxon>
        <taxon>Neopterygii</taxon>
        <taxon>Teleostei</taxon>
        <taxon>Neoteleostei</taxon>
        <taxon>Acanthomorphata</taxon>
        <taxon>Ovalentaria</taxon>
        <taxon>Pomacentridae</taxon>
        <taxon>Stegastes</taxon>
    </lineage>
</organism>
<feature type="compositionally biased region" description="Basic and acidic residues" evidence="2">
    <location>
        <begin position="509"/>
        <end position="520"/>
    </location>
</feature>
<name>A0A9Y4JXM6_9TELE</name>
<keyword evidence="1" id="KW-0175">Coiled coil</keyword>
<reference evidence="4" key="1">
    <citation type="submission" date="2025-08" db="UniProtKB">
        <authorList>
            <consortium name="RefSeq"/>
        </authorList>
    </citation>
    <scope>IDENTIFICATION</scope>
</reference>
<evidence type="ECO:0000313" key="3">
    <source>
        <dbReference type="Proteomes" id="UP000694891"/>
    </source>
</evidence>
<accession>A0A9Y4JXM6</accession>
<dbReference type="Proteomes" id="UP000694891">
    <property type="component" value="Unplaced"/>
</dbReference>
<feature type="compositionally biased region" description="Acidic residues" evidence="2">
    <location>
        <begin position="561"/>
        <end position="573"/>
    </location>
</feature>
<evidence type="ECO:0000256" key="2">
    <source>
        <dbReference type="SAM" id="MobiDB-lite"/>
    </source>
</evidence>
<feature type="compositionally biased region" description="Basic and acidic residues" evidence="2">
    <location>
        <begin position="528"/>
        <end position="544"/>
    </location>
</feature>
<keyword evidence="3" id="KW-1185">Reference proteome</keyword>
<proteinExistence type="predicted"/>
<protein>
    <submittedName>
        <fullName evidence="4">Uncharacterized protein LOC103360428</fullName>
    </submittedName>
</protein>
<evidence type="ECO:0000256" key="1">
    <source>
        <dbReference type="SAM" id="Coils"/>
    </source>
</evidence>
<feature type="compositionally biased region" description="Polar residues" evidence="2">
    <location>
        <begin position="1288"/>
        <end position="1306"/>
    </location>
</feature>
<evidence type="ECO:0000313" key="4">
    <source>
        <dbReference type="RefSeq" id="XP_008284395.1"/>
    </source>
</evidence>